<proteinExistence type="inferred from homology"/>
<evidence type="ECO:0000256" key="4">
    <source>
        <dbReference type="ARBA" id="ARBA00022989"/>
    </source>
</evidence>
<feature type="domain" description="ABC3 transporter permease C-terminal" evidence="8">
    <location>
        <begin position="288"/>
        <end position="403"/>
    </location>
</feature>
<feature type="transmembrane region" description="Helical" evidence="7">
    <location>
        <begin position="336"/>
        <end position="358"/>
    </location>
</feature>
<evidence type="ECO:0000256" key="6">
    <source>
        <dbReference type="ARBA" id="ARBA00038076"/>
    </source>
</evidence>
<dbReference type="STRING" id="452637.Oter_3350"/>
<dbReference type="Pfam" id="PF12704">
    <property type="entry name" value="MacB_PCD"/>
    <property type="match status" value="2"/>
</dbReference>
<dbReference type="eggNOG" id="COG0577">
    <property type="taxonomic scope" value="Bacteria"/>
</dbReference>
<accession>B1ZU61</accession>
<feature type="transmembrane region" description="Helical" evidence="7">
    <location>
        <begin position="428"/>
        <end position="452"/>
    </location>
</feature>
<feature type="domain" description="MacB-like periplasmic core" evidence="9">
    <location>
        <begin position="25"/>
        <end position="242"/>
    </location>
</feature>
<evidence type="ECO:0000313" key="11">
    <source>
        <dbReference type="Proteomes" id="UP000007013"/>
    </source>
</evidence>
<keyword evidence="3 7" id="KW-0812">Transmembrane</keyword>
<dbReference type="OrthoDB" id="5749226at2"/>
<keyword evidence="4 7" id="KW-1133">Transmembrane helix</keyword>
<dbReference type="InterPro" id="IPR003838">
    <property type="entry name" value="ABC3_permease_C"/>
</dbReference>
<sequence>MPPFESVLRDVRLSLRNLAREKSFTATALLILSLCLAANIAIFAVVNSVLLKPLPFTAPEQLVLVANAYPKAGVPRAGASVPHYLERKEQVAAFADAGAVRGSGVTIGEAGSPERVDATSATPSFFRTLGVNAALGRTFTDEEGFYGKHLVVILSDSLWRQRFGADPAVIGQKMRINTEQFTIVGVMPPSFRYLSQRAKLWTPLCFSDDDRKQDRRHSNNMQMIARLKPGESVGTAQAQVDALNARTLKEDPFGKTVIDAGFHTFVRDLGQDYVAELRPVLLLLQTGVLFLLLIGAVNLANLLLVRATGRTKEFCVRQALGASWGQLARSLVTETVVLSVLGGVIGLALGAAAVRGIVLLAADQLPVAIDPSLDFNVYLAALAGTIVLGVVLAVPVIWHTLHGNLTAALSVESRGGTTTRAVHRLRHALIVAQIALAFVLLAGTGLLGLSFARVMAVNPGFQAENVLTGTVALPWVNYKEDKQRLAFIDRLLVELQGVPGVTSVGIGTGLPFTGSANNNATWIEGREPAQGESLQAHYTSGVAGDYFQTLGVPLREGRYLTAADLHGENRVCVIDEDVARRYWPKASAVGHRLSNEPPGKDQKLYTIVGVVGAVKQTDLADARANGAIYFPYNNYASTWFALTVRTTQPAELAGKALRGAVLRIDPELPVDDLKTMETRVADSVAGRRVPLLLAGIFAAVALVLAAVGIYGVLAYTVAQRQREIGVRMALGALPEQILAQFLGLGGRLLLIGLPLGLLGAWFAGRAMSGMLFGVAPSDVTVLGGTAVVLSLVAVLACLIPSRRAARVTPVEALRAN</sequence>
<dbReference type="InterPro" id="IPR025857">
    <property type="entry name" value="MacB_PCD"/>
</dbReference>
<comment type="similarity">
    <text evidence="6">Belongs to the ABC-4 integral membrane protein family.</text>
</comment>
<feature type="transmembrane region" description="Helical" evidence="7">
    <location>
        <begin position="280"/>
        <end position="304"/>
    </location>
</feature>
<name>B1ZU61_OPITP</name>
<evidence type="ECO:0000256" key="5">
    <source>
        <dbReference type="ARBA" id="ARBA00023136"/>
    </source>
</evidence>
<dbReference type="GO" id="GO:0005886">
    <property type="term" value="C:plasma membrane"/>
    <property type="evidence" value="ECO:0007669"/>
    <property type="project" value="UniProtKB-SubCell"/>
</dbReference>
<dbReference type="EMBL" id="CP001032">
    <property type="protein sequence ID" value="ACB76627.1"/>
    <property type="molecule type" value="Genomic_DNA"/>
</dbReference>
<feature type="transmembrane region" description="Helical" evidence="7">
    <location>
        <begin position="378"/>
        <end position="398"/>
    </location>
</feature>
<evidence type="ECO:0000313" key="10">
    <source>
        <dbReference type="EMBL" id="ACB76627.1"/>
    </source>
</evidence>
<dbReference type="NCBIfam" id="TIGR03434">
    <property type="entry name" value="ADOP"/>
    <property type="match status" value="1"/>
</dbReference>
<evidence type="ECO:0000259" key="8">
    <source>
        <dbReference type="Pfam" id="PF02687"/>
    </source>
</evidence>
<reference evidence="10 11" key="1">
    <citation type="journal article" date="2011" name="J. Bacteriol.">
        <title>Genome sequence of the verrucomicrobium Opitutus terrae PB90-1, an abundant inhabitant of rice paddy soil ecosystems.</title>
        <authorList>
            <person name="van Passel M.W."/>
            <person name="Kant R."/>
            <person name="Palva A."/>
            <person name="Copeland A."/>
            <person name="Lucas S."/>
            <person name="Lapidus A."/>
            <person name="Glavina del Rio T."/>
            <person name="Pitluck S."/>
            <person name="Goltsman E."/>
            <person name="Clum A."/>
            <person name="Sun H."/>
            <person name="Schmutz J."/>
            <person name="Larimer F.W."/>
            <person name="Land M.L."/>
            <person name="Hauser L."/>
            <person name="Kyrpides N."/>
            <person name="Mikhailova N."/>
            <person name="Richardson P.P."/>
            <person name="Janssen P.H."/>
            <person name="de Vos W.M."/>
            <person name="Smidt H."/>
        </authorList>
    </citation>
    <scope>NUCLEOTIDE SEQUENCE [LARGE SCALE GENOMIC DNA]</scope>
    <source>
        <strain evidence="11">DSM 11246 / JCM 15787 / PB90-1</strain>
    </source>
</reference>
<evidence type="ECO:0000256" key="1">
    <source>
        <dbReference type="ARBA" id="ARBA00004651"/>
    </source>
</evidence>
<dbReference type="PANTHER" id="PTHR30572:SF4">
    <property type="entry name" value="ABC TRANSPORTER PERMEASE YTRF"/>
    <property type="match status" value="1"/>
</dbReference>
<keyword evidence="2" id="KW-1003">Cell membrane</keyword>
<keyword evidence="11" id="KW-1185">Reference proteome</keyword>
<dbReference type="KEGG" id="ote:Oter_3350"/>
<dbReference type="HOGENOM" id="CLU_009433_1_0_0"/>
<dbReference type="GO" id="GO:0022857">
    <property type="term" value="F:transmembrane transporter activity"/>
    <property type="evidence" value="ECO:0007669"/>
    <property type="project" value="TreeGrafter"/>
</dbReference>
<evidence type="ECO:0000256" key="2">
    <source>
        <dbReference type="ARBA" id="ARBA00022475"/>
    </source>
</evidence>
<evidence type="ECO:0000259" key="9">
    <source>
        <dbReference type="Pfam" id="PF12704"/>
    </source>
</evidence>
<feature type="domain" description="ABC3 transporter permease C-terminal" evidence="8">
    <location>
        <begin position="696"/>
        <end position="809"/>
    </location>
</feature>
<dbReference type="Pfam" id="PF02687">
    <property type="entry name" value="FtsX"/>
    <property type="match status" value="2"/>
</dbReference>
<protein>
    <submittedName>
        <fullName evidence="10">Permease</fullName>
    </submittedName>
</protein>
<organism evidence="10 11">
    <name type="scientific">Opitutus terrae (strain DSM 11246 / JCM 15787 / PB90-1)</name>
    <dbReference type="NCBI Taxonomy" id="452637"/>
    <lineage>
        <taxon>Bacteria</taxon>
        <taxon>Pseudomonadati</taxon>
        <taxon>Verrucomicrobiota</taxon>
        <taxon>Opitutia</taxon>
        <taxon>Opitutales</taxon>
        <taxon>Opitutaceae</taxon>
        <taxon>Opitutus</taxon>
    </lineage>
</organism>
<comment type="subcellular location">
    <subcellularLocation>
        <location evidence="1">Cell membrane</location>
        <topology evidence="1">Multi-pass membrane protein</topology>
    </subcellularLocation>
</comment>
<dbReference type="RefSeq" id="WP_012376156.1">
    <property type="nucleotide sequence ID" value="NC_010571.1"/>
</dbReference>
<keyword evidence="5 7" id="KW-0472">Membrane</keyword>
<feature type="domain" description="MacB-like periplasmic core" evidence="9">
    <location>
        <begin position="496"/>
        <end position="653"/>
    </location>
</feature>
<gene>
    <name evidence="10" type="ordered locus">Oter_3350</name>
</gene>
<feature type="transmembrane region" description="Helical" evidence="7">
    <location>
        <begin position="781"/>
        <end position="799"/>
    </location>
</feature>
<feature type="transmembrane region" description="Helical" evidence="7">
    <location>
        <begin position="24"/>
        <end position="46"/>
    </location>
</feature>
<dbReference type="Proteomes" id="UP000007013">
    <property type="component" value="Chromosome"/>
</dbReference>
<evidence type="ECO:0000256" key="3">
    <source>
        <dbReference type="ARBA" id="ARBA00022692"/>
    </source>
</evidence>
<evidence type="ECO:0000256" key="7">
    <source>
        <dbReference type="SAM" id="Phobius"/>
    </source>
</evidence>
<dbReference type="PANTHER" id="PTHR30572">
    <property type="entry name" value="MEMBRANE COMPONENT OF TRANSPORTER-RELATED"/>
    <property type="match status" value="1"/>
</dbReference>
<dbReference type="InterPro" id="IPR017800">
    <property type="entry name" value="ADOP"/>
</dbReference>
<dbReference type="AlphaFoldDB" id="B1ZU61"/>
<feature type="transmembrane region" description="Helical" evidence="7">
    <location>
        <begin position="737"/>
        <end position="761"/>
    </location>
</feature>
<dbReference type="InterPro" id="IPR050250">
    <property type="entry name" value="Macrolide_Exporter_MacB"/>
</dbReference>
<feature type="transmembrane region" description="Helical" evidence="7">
    <location>
        <begin position="691"/>
        <end position="716"/>
    </location>
</feature>